<comment type="caution">
    <text evidence="3">The sequence shown here is derived from an EMBL/GenBank/DDBJ whole genome shotgun (WGS) entry which is preliminary data.</text>
</comment>
<protein>
    <submittedName>
        <fullName evidence="3">Uncharacterized protein</fullName>
    </submittedName>
</protein>
<feature type="transmembrane region" description="Helical" evidence="2">
    <location>
        <begin position="457"/>
        <end position="479"/>
    </location>
</feature>
<keyword evidence="2" id="KW-1133">Transmembrane helix</keyword>
<organism evidence="3 4">
    <name type="scientific">Lactarius akahatsu</name>
    <dbReference type="NCBI Taxonomy" id="416441"/>
    <lineage>
        <taxon>Eukaryota</taxon>
        <taxon>Fungi</taxon>
        <taxon>Dikarya</taxon>
        <taxon>Basidiomycota</taxon>
        <taxon>Agaricomycotina</taxon>
        <taxon>Agaricomycetes</taxon>
        <taxon>Russulales</taxon>
        <taxon>Russulaceae</taxon>
        <taxon>Lactarius</taxon>
    </lineage>
</organism>
<feature type="transmembrane region" description="Helical" evidence="2">
    <location>
        <begin position="211"/>
        <end position="229"/>
    </location>
</feature>
<keyword evidence="2" id="KW-0472">Membrane</keyword>
<accession>A0AAD4QED9</accession>
<proteinExistence type="predicted"/>
<feature type="transmembrane region" description="Helical" evidence="2">
    <location>
        <begin position="326"/>
        <end position="348"/>
    </location>
</feature>
<feature type="transmembrane region" description="Helical" evidence="2">
    <location>
        <begin position="368"/>
        <end position="388"/>
    </location>
</feature>
<dbReference type="EMBL" id="JAKELL010000005">
    <property type="protein sequence ID" value="KAH8998611.1"/>
    <property type="molecule type" value="Genomic_DNA"/>
</dbReference>
<feature type="transmembrane region" description="Helical" evidence="2">
    <location>
        <begin position="394"/>
        <end position="414"/>
    </location>
</feature>
<keyword evidence="2" id="KW-0812">Transmembrane</keyword>
<evidence type="ECO:0000313" key="4">
    <source>
        <dbReference type="Proteomes" id="UP001201163"/>
    </source>
</evidence>
<feature type="transmembrane region" description="Helical" evidence="2">
    <location>
        <begin position="188"/>
        <end position="204"/>
    </location>
</feature>
<evidence type="ECO:0000313" key="3">
    <source>
        <dbReference type="EMBL" id="KAH8998611.1"/>
    </source>
</evidence>
<gene>
    <name evidence="3" type="ORF">EDB92DRAFT_1836177</name>
</gene>
<reference evidence="3" key="1">
    <citation type="submission" date="2022-01" db="EMBL/GenBank/DDBJ databases">
        <title>Comparative genomics reveals a dynamic genome evolution in the ectomycorrhizal milk-cap (Lactarius) mushrooms.</title>
        <authorList>
            <consortium name="DOE Joint Genome Institute"/>
            <person name="Lebreton A."/>
            <person name="Tang N."/>
            <person name="Kuo A."/>
            <person name="LaButti K."/>
            <person name="Drula E."/>
            <person name="Barry K."/>
            <person name="Clum A."/>
            <person name="Lipzen A."/>
            <person name="Mousain D."/>
            <person name="Ng V."/>
            <person name="Wang R."/>
            <person name="Wang X."/>
            <person name="Dai Y."/>
            <person name="Henrissat B."/>
            <person name="Grigoriev I.V."/>
            <person name="Guerin-Laguette A."/>
            <person name="Yu F."/>
            <person name="Martin F.M."/>
        </authorList>
    </citation>
    <scope>NUCLEOTIDE SEQUENCE</scope>
    <source>
        <strain evidence="3">QP</strain>
    </source>
</reference>
<feature type="region of interest" description="Disordered" evidence="1">
    <location>
        <begin position="1"/>
        <end position="23"/>
    </location>
</feature>
<keyword evidence="4" id="KW-1185">Reference proteome</keyword>
<dbReference type="Proteomes" id="UP001201163">
    <property type="component" value="Unassembled WGS sequence"/>
</dbReference>
<feature type="compositionally biased region" description="Low complexity" evidence="1">
    <location>
        <begin position="1"/>
        <end position="12"/>
    </location>
</feature>
<dbReference type="AlphaFoldDB" id="A0AAD4QED9"/>
<feature type="transmembrane region" description="Helical" evidence="2">
    <location>
        <begin position="292"/>
        <end position="314"/>
    </location>
</feature>
<name>A0AAD4QED9_9AGAM</name>
<evidence type="ECO:0000256" key="2">
    <source>
        <dbReference type="SAM" id="Phobius"/>
    </source>
</evidence>
<feature type="transmembrane region" description="Helical" evidence="2">
    <location>
        <begin position="144"/>
        <end position="168"/>
    </location>
</feature>
<feature type="transmembrane region" description="Helical" evidence="2">
    <location>
        <begin position="60"/>
        <end position="78"/>
    </location>
</feature>
<sequence length="486" mass="52507">MSSSRRSSTSSTGGLASPQSPPELVLVNEVDFPNEELDFSSDDEMSDDFSARLDRLNASTIPPLSPTLVLLYLSVPYLKSGPMFLAFSDAPLSHTISTLIVCALFAALSRQMWHLLAKYLRKTDTEEVILDILARGGSKARTRFLLRVIVRAGTSTLRILLASVYLRASVDALLPFVPSRFQSVARELVTSALALSLLPLYAAPSLAAKRIIFATLASLLAYLTWLGAVLHARIKGTSPAGLHWESFGILWQGITSTAFVFSSSWTLPLYAALRGSMPPTVAKRPRRRSFRALIAASVAVAVALVLPFCLFALSDNLPSTPGQGENAFVAISSATNLLLIIPAILITIPTTPLPRAIRRTTNPTLSKIVIYAAVIALSALPSNVTAVLGDALLVLSLLSTYVLPAILHITVHYFKQPLSIVLPTSLTRAEVGEAGEGDELLRRKERSLQRKRLGRRLAWDVIAWVLVLPIGAGGCAWAVGRALGRW</sequence>
<feature type="transmembrane region" description="Helical" evidence="2">
    <location>
        <begin position="249"/>
        <end position="271"/>
    </location>
</feature>
<evidence type="ECO:0000256" key="1">
    <source>
        <dbReference type="SAM" id="MobiDB-lite"/>
    </source>
</evidence>
<feature type="transmembrane region" description="Helical" evidence="2">
    <location>
        <begin position="90"/>
        <end position="108"/>
    </location>
</feature>